<dbReference type="SUPFAM" id="SSF57716">
    <property type="entry name" value="Glucocorticoid receptor-like (DNA-binding domain)"/>
    <property type="match status" value="1"/>
</dbReference>
<reference evidence="8 9" key="1">
    <citation type="submission" date="2018-03" db="EMBL/GenBank/DDBJ databases">
        <title>Whole genome sequencing of Histamine producing bacteria.</title>
        <authorList>
            <person name="Butler K."/>
        </authorList>
    </citation>
    <scope>NUCLEOTIDE SEQUENCE [LARGE SCALE GENOMIC DNA]</scope>
    <source>
        <strain evidence="8 9">DSM 19138</strain>
    </source>
</reference>
<feature type="domain" description="DnaK suppressor protein DksA N-terminal" evidence="7">
    <location>
        <begin position="27"/>
        <end position="96"/>
    </location>
</feature>
<organism evidence="8 9">
    <name type="scientific">Photobacterium rosenbergii</name>
    <dbReference type="NCBI Taxonomy" id="294936"/>
    <lineage>
        <taxon>Bacteria</taxon>
        <taxon>Pseudomonadati</taxon>
        <taxon>Pseudomonadota</taxon>
        <taxon>Gammaproteobacteria</taxon>
        <taxon>Vibrionales</taxon>
        <taxon>Vibrionaceae</taxon>
        <taxon>Photobacterium</taxon>
    </lineage>
</organism>
<comment type="caution">
    <text evidence="8">The sequence shown here is derived from an EMBL/GenBank/DDBJ whole genome shotgun (WGS) entry which is preliminary data.</text>
</comment>
<dbReference type="PANTHER" id="PTHR33823:SF2">
    <property type="entry name" value="RNA POLYMERASE-BINDING TRANSCRIPTION FACTOR DKSA"/>
    <property type="match status" value="1"/>
</dbReference>
<protein>
    <submittedName>
        <fullName evidence="8">RNA polymerase-binding protein DksA</fullName>
    </submittedName>
</protein>
<dbReference type="NCBIfam" id="TIGR02420">
    <property type="entry name" value="dksA"/>
    <property type="match status" value="1"/>
</dbReference>
<keyword evidence="3" id="KW-0862">Zinc</keyword>
<dbReference type="AlphaFoldDB" id="A0A2T3NI61"/>
<dbReference type="EMBL" id="PYMB01000002">
    <property type="protein sequence ID" value="PSW14718.1"/>
    <property type="molecule type" value="Genomic_DNA"/>
</dbReference>
<dbReference type="PROSITE" id="PS51128">
    <property type="entry name" value="ZF_DKSA_2"/>
    <property type="match status" value="1"/>
</dbReference>
<dbReference type="InterPro" id="IPR037187">
    <property type="entry name" value="DnaK_N"/>
</dbReference>
<feature type="region of interest" description="Disordered" evidence="5">
    <location>
        <begin position="46"/>
        <end position="66"/>
    </location>
</feature>
<gene>
    <name evidence="8" type="primary">dksA</name>
    <name evidence="8" type="ORF">C9J01_09130</name>
</gene>
<evidence type="ECO:0000256" key="1">
    <source>
        <dbReference type="ARBA" id="ARBA00022723"/>
    </source>
</evidence>
<dbReference type="OrthoDB" id="9803742at2"/>
<dbReference type="Pfam" id="PF21157">
    <property type="entry name" value="DksA_N"/>
    <property type="match status" value="1"/>
</dbReference>
<feature type="zinc finger region" description="dksA C4-type" evidence="4">
    <location>
        <begin position="104"/>
        <end position="128"/>
    </location>
</feature>
<dbReference type="SUPFAM" id="SSF109635">
    <property type="entry name" value="DnaK suppressor protein DksA, alpha-hairpin domain"/>
    <property type="match status" value="1"/>
</dbReference>
<proteinExistence type="predicted"/>
<dbReference type="Pfam" id="PF01258">
    <property type="entry name" value="zf-dskA_traR"/>
    <property type="match status" value="1"/>
</dbReference>
<accession>A0A2T3NI61</accession>
<evidence type="ECO:0000256" key="2">
    <source>
        <dbReference type="ARBA" id="ARBA00022771"/>
    </source>
</evidence>
<sequence>MNSEQPVTLSEKDILSAPESDYMNESQLEFFKQRLVDLHETTRARIEEAKEQMNNSSGLSDEHDRASYEEQAALALRIVDREQKLLVKIQESLERIRIGEYGYCLESGEPIGIPRLLARPTAEYSIEVKTLKEVKEHHYKKQSRDLD</sequence>
<dbReference type="Proteomes" id="UP000241346">
    <property type="component" value="Unassembled WGS sequence"/>
</dbReference>
<evidence type="ECO:0000256" key="3">
    <source>
        <dbReference type="ARBA" id="ARBA00022833"/>
    </source>
</evidence>
<dbReference type="GO" id="GO:0008270">
    <property type="term" value="F:zinc ion binding"/>
    <property type="evidence" value="ECO:0007669"/>
    <property type="project" value="UniProtKB-KW"/>
</dbReference>
<evidence type="ECO:0000259" key="7">
    <source>
        <dbReference type="Pfam" id="PF21157"/>
    </source>
</evidence>
<dbReference type="RefSeq" id="WP_107297957.1">
    <property type="nucleotide sequence ID" value="NZ_PYMB01000002.1"/>
</dbReference>
<keyword evidence="2" id="KW-0863">Zinc-finger</keyword>
<feature type="region of interest" description="Disordered" evidence="5">
    <location>
        <begin position="1"/>
        <end position="20"/>
    </location>
</feature>
<name>A0A2T3NI61_9GAMM</name>
<dbReference type="InterPro" id="IPR000962">
    <property type="entry name" value="Znf_DskA_TraR"/>
</dbReference>
<dbReference type="InterPro" id="IPR012784">
    <property type="entry name" value="DksA_RNA_pol-bd"/>
</dbReference>
<evidence type="ECO:0000313" key="9">
    <source>
        <dbReference type="Proteomes" id="UP000241346"/>
    </source>
</evidence>
<dbReference type="PANTHER" id="PTHR33823">
    <property type="entry name" value="RNA POLYMERASE-BINDING TRANSCRIPTION FACTOR DKSA-RELATED"/>
    <property type="match status" value="1"/>
</dbReference>
<evidence type="ECO:0000313" key="8">
    <source>
        <dbReference type="EMBL" id="PSW14718.1"/>
    </source>
</evidence>
<evidence type="ECO:0000256" key="4">
    <source>
        <dbReference type="PROSITE-ProRule" id="PRU00510"/>
    </source>
</evidence>
<dbReference type="InterPro" id="IPR048489">
    <property type="entry name" value="DksA_N"/>
</dbReference>
<dbReference type="Gene3D" id="1.20.120.910">
    <property type="entry name" value="DksA, coiled-coil domain"/>
    <property type="match status" value="1"/>
</dbReference>
<evidence type="ECO:0000259" key="6">
    <source>
        <dbReference type="Pfam" id="PF01258"/>
    </source>
</evidence>
<evidence type="ECO:0000256" key="5">
    <source>
        <dbReference type="SAM" id="MobiDB-lite"/>
    </source>
</evidence>
<feature type="domain" description="Zinc finger DksA/TraR C4-type" evidence="6">
    <location>
        <begin position="99"/>
        <end position="129"/>
    </location>
</feature>
<keyword evidence="1" id="KW-0479">Metal-binding</keyword>